<evidence type="ECO:0000313" key="2">
    <source>
        <dbReference type="Proteomes" id="UP000078049"/>
    </source>
</evidence>
<reference evidence="1 2" key="1">
    <citation type="submission" date="2014-04" db="EMBL/GenBank/DDBJ databases">
        <title>Detecting global and local adaptation in a worldwide sample of Helicobacter pylori genomes.</title>
        <authorList>
            <person name="Montano V."/>
            <person name="Didelot X."/>
            <person name="Foll M."/>
            <person name="Linz B."/>
            <person name="Reinhardt R."/>
            <person name="Suerbaum S."/>
            <person name="Moodley Y."/>
            <person name="Jensen J.D."/>
        </authorList>
    </citation>
    <scope>NUCLEOTIDE SEQUENCE [LARGE SCALE GENOMIC DNA]</scope>
    <source>
        <strain evidence="2">ausabrJ05</strain>
    </source>
</reference>
<protein>
    <submittedName>
        <fullName evidence="1">Uncharacterized protein</fullName>
    </submittedName>
</protein>
<dbReference type="EMBL" id="CP011485">
    <property type="protein sequence ID" value="ANH47519.1"/>
    <property type="molecule type" value="Genomic_DNA"/>
</dbReference>
<dbReference type="PATRIC" id="fig|210.2440.peg.1429"/>
<dbReference type="Proteomes" id="UP000078049">
    <property type="component" value="Chromosome"/>
</dbReference>
<dbReference type="AlphaFoldDB" id="A0A1A9H9Z9"/>
<accession>A0A1A9H9Z9</accession>
<sequence length="480" mass="55004">MRVSNLWILTEERPKDSVLRTIIEKFALDNRIGIFISNFHIIPIVDRDNGNFTFCYRVLGACSPFIRNIYIINVSGSSSFVDFLIFFQNSRPNPLADIPLYIIEETKTDDSESRNTGIYQRASKFVYASSIFPNARKIMLYSLQISQKDTLTQTNIFGTRCLMTLGVEILGKRLDENLCPFYSMEELIAFKENMRKAPKNNTPINIVQYNNKITISGRLSKNNSLSHDPNIGALSLISATIRKLGYLGEIEIISHDLSQEYIKNDNKFIRVANILNIQLENLTIPRVLPDRNDYWHYESSGEKLATIFLHLVIEHFTTAKSIYENHAGCERGYFFTPAGKAVAVKKYEDRDRYKSGDKSAKIAIPDLVISDIDRSEIINIEGKQFIKFDIGLRELNGFDAFEKIYISHYYPNARIIRSLVLFGSSENEISEASFPKLSQCDLVKIGFVLNENGKMILQTHSPKIFKEALKNLHSFYNLNF</sequence>
<dbReference type="RefSeq" id="WP_064438141.1">
    <property type="nucleotide sequence ID" value="NZ_CP011485.1"/>
</dbReference>
<organism evidence="1 2">
    <name type="scientific">Helicobacter pylori</name>
    <name type="common">Campylobacter pylori</name>
    <dbReference type="NCBI Taxonomy" id="210"/>
    <lineage>
        <taxon>Bacteria</taxon>
        <taxon>Pseudomonadati</taxon>
        <taxon>Campylobacterota</taxon>
        <taxon>Epsilonproteobacteria</taxon>
        <taxon>Campylobacterales</taxon>
        <taxon>Helicobacteraceae</taxon>
        <taxon>Helicobacter</taxon>
    </lineage>
</organism>
<gene>
    <name evidence="1" type="ORF">AA973_06965</name>
</gene>
<name>A0A1A9H9Z9_HELPX</name>
<evidence type="ECO:0000313" key="1">
    <source>
        <dbReference type="EMBL" id="ANH47519.1"/>
    </source>
</evidence>
<dbReference type="REBASE" id="151537">
    <property type="entry name" value="HpyJ05ORF6970P"/>
</dbReference>
<proteinExistence type="predicted"/>